<reference evidence="1" key="1">
    <citation type="submission" date="2018-05" db="EMBL/GenBank/DDBJ databases">
        <authorList>
            <person name="Lanie J.A."/>
            <person name="Ng W.-L."/>
            <person name="Kazmierczak K.M."/>
            <person name="Andrzejewski T.M."/>
            <person name="Davidsen T.M."/>
            <person name="Wayne K.J."/>
            <person name="Tettelin H."/>
            <person name="Glass J.I."/>
            <person name="Rusch D."/>
            <person name="Podicherti R."/>
            <person name="Tsui H.-C.T."/>
            <person name="Winkler M.E."/>
        </authorList>
    </citation>
    <scope>NUCLEOTIDE SEQUENCE</scope>
</reference>
<dbReference type="EMBL" id="UINC01080321">
    <property type="protein sequence ID" value="SVC23148.1"/>
    <property type="molecule type" value="Genomic_DNA"/>
</dbReference>
<accession>A0A382KFH3</accession>
<evidence type="ECO:0000313" key="1">
    <source>
        <dbReference type="EMBL" id="SVC23148.1"/>
    </source>
</evidence>
<proteinExistence type="predicted"/>
<gene>
    <name evidence="1" type="ORF">METZ01_LOCUS276002</name>
</gene>
<sequence length="31" mass="3366">MFVKSSRRANFAPLYEALKAPVAQLGRAADS</sequence>
<organism evidence="1">
    <name type="scientific">marine metagenome</name>
    <dbReference type="NCBI Taxonomy" id="408172"/>
    <lineage>
        <taxon>unclassified sequences</taxon>
        <taxon>metagenomes</taxon>
        <taxon>ecological metagenomes</taxon>
    </lineage>
</organism>
<name>A0A382KFH3_9ZZZZ</name>
<dbReference type="AlphaFoldDB" id="A0A382KFH3"/>
<protein>
    <submittedName>
        <fullName evidence="1">Uncharacterized protein</fullName>
    </submittedName>
</protein>